<gene>
    <name evidence="1" type="ORF">HaLaN_28858</name>
</gene>
<proteinExistence type="predicted"/>
<sequence>MSTLTDQVEAPASGLDLLSARLLERRIQVEKEVLKYGEAPAGIKEVFELCRGFERAYVSFVNTCRQADGYQPHLMSPENGMRQLACNALDQVAGPVQACVQAVYTLLLNAAR</sequence>
<dbReference type="EMBL" id="BLLF01004693">
    <property type="protein sequence ID" value="GFH30076.1"/>
    <property type="molecule type" value="Genomic_DNA"/>
</dbReference>
<keyword evidence="2" id="KW-1185">Reference proteome</keyword>
<reference evidence="1 2" key="1">
    <citation type="submission" date="2020-02" db="EMBL/GenBank/DDBJ databases">
        <title>Draft genome sequence of Haematococcus lacustris strain NIES-144.</title>
        <authorList>
            <person name="Morimoto D."/>
            <person name="Nakagawa S."/>
            <person name="Yoshida T."/>
            <person name="Sawayama S."/>
        </authorList>
    </citation>
    <scope>NUCLEOTIDE SEQUENCE [LARGE SCALE GENOMIC DNA]</scope>
    <source>
        <strain evidence="1 2">NIES-144</strain>
    </source>
</reference>
<protein>
    <submittedName>
        <fullName evidence="1">Uncharacterized protein</fullName>
    </submittedName>
</protein>
<feature type="non-terminal residue" evidence="1">
    <location>
        <position position="1"/>
    </location>
</feature>
<comment type="caution">
    <text evidence="1">The sequence shown here is derived from an EMBL/GenBank/DDBJ whole genome shotgun (WGS) entry which is preliminary data.</text>
</comment>
<dbReference type="Proteomes" id="UP000485058">
    <property type="component" value="Unassembled WGS sequence"/>
</dbReference>
<evidence type="ECO:0000313" key="1">
    <source>
        <dbReference type="EMBL" id="GFH30076.1"/>
    </source>
</evidence>
<evidence type="ECO:0000313" key="2">
    <source>
        <dbReference type="Proteomes" id="UP000485058"/>
    </source>
</evidence>
<name>A0A6A0ABI3_HAELA</name>
<organism evidence="1 2">
    <name type="scientific">Haematococcus lacustris</name>
    <name type="common">Green alga</name>
    <name type="synonym">Haematococcus pluvialis</name>
    <dbReference type="NCBI Taxonomy" id="44745"/>
    <lineage>
        <taxon>Eukaryota</taxon>
        <taxon>Viridiplantae</taxon>
        <taxon>Chlorophyta</taxon>
        <taxon>core chlorophytes</taxon>
        <taxon>Chlorophyceae</taxon>
        <taxon>CS clade</taxon>
        <taxon>Chlamydomonadales</taxon>
        <taxon>Haematococcaceae</taxon>
        <taxon>Haematococcus</taxon>
    </lineage>
</organism>
<accession>A0A6A0ABI3</accession>
<dbReference type="AlphaFoldDB" id="A0A6A0ABI3"/>
<dbReference type="Gene3D" id="1.20.120.1240">
    <property type="entry name" value="Dynamin, middle domain"/>
    <property type="match status" value="1"/>
</dbReference>